<keyword evidence="1" id="KW-0812">Transmembrane</keyword>
<reference evidence="2 3" key="1">
    <citation type="journal article" date="2015" name="Nature">
        <title>rRNA introns, odd ribosomes, and small enigmatic genomes across a large radiation of phyla.</title>
        <authorList>
            <person name="Brown C.T."/>
            <person name="Hug L.A."/>
            <person name="Thomas B.C."/>
            <person name="Sharon I."/>
            <person name="Castelle C.J."/>
            <person name="Singh A."/>
            <person name="Wilkins M.J."/>
            <person name="Williams K.H."/>
            <person name="Banfield J.F."/>
        </authorList>
    </citation>
    <scope>NUCLEOTIDE SEQUENCE [LARGE SCALE GENOMIC DNA]</scope>
</reference>
<sequence length="121" mass="12348">MGNKSLVLVVPLLLIIAVAVVMFAGTEPDTPFAQTTAMDIVPWAILSIVLSFVLGFMAKIGSDWCLIGGFFAVAPFFNALIGGGSVGALALKLGAGPIVAAIIAIVGIIVLFVVSAFIIDS</sequence>
<accession>A0A0G0WXZ5</accession>
<name>A0A0G0WXZ5_UNCKA</name>
<dbReference type="AlphaFoldDB" id="A0A0G0WXZ5"/>
<dbReference type="EMBL" id="LCBS01000001">
    <property type="protein sequence ID" value="KKS17595.1"/>
    <property type="molecule type" value="Genomic_DNA"/>
</dbReference>
<comment type="caution">
    <text evidence="2">The sequence shown here is derived from an EMBL/GenBank/DDBJ whole genome shotgun (WGS) entry which is preliminary data.</text>
</comment>
<evidence type="ECO:0000256" key="1">
    <source>
        <dbReference type="SAM" id="Phobius"/>
    </source>
</evidence>
<feature type="transmembrane region" description="Helical" evidence="1">
    <location>
        <begin position="97"/>
        <end position="119"/>
    </location>
</feature>
<dbReference type="Proteomes" id="UP000034163">
    <property type="component" value="Unassembled WGS sequence"/>
</dbReference>
<evidence type="ECO:0000313" key="3">
    <source>
        <dbReference type="Proteomes" id="UP000034163"/>
    </source>
</evidence>
<gene>
    <name evidence="2" type="ORF">UU72_C0001G0079</name>
</gene>
<feature type="transmembrane region" description="Helical" evidence="1">
    <location>
        <begin position="40"/>
        <end position="58"/>
    </location>
</feature>
<keyword evidence="1" id="KW-0472">Membrane</keyword>
<organism evidence="2 3">
    <name type="scientific">candidate division WWE3 bacterium GW2011_GWB1_41_6</name>
    <dbReference type="NCBI Taxonomy" id="1619112"/>
    <lineage>
        <taxon>Bacteria</taxon>
        <taxon>Katanobacteria</taxon>
    </lineage>
</organism>
<evidence type="ECO:0000313" key="2">
    <source>
        <dbReference type="EMBL" id="KKS17595.1"/>
    </source>
</evidence>
<keyword evidence="1" id="KW-1133">Transmembrane helix</keyword>
<proteinExistence type="predicted"/>
<feature type="transmembrane region" description="Helical" evidence="1">
    <location>
        <begin position="65"/>
        <end position="91"/>
    </location>
</feature>
<protein>
    <submittedName>
        <fullName evidence="2">Uncharacterized protein</fullName>
    </submittedName>
</protein>